<evidence type="ECO:0000313" key="3">
    <source>
        <dbReference type="Proteomes" id="UP000006008"/>
    </source>
</evidence>
<organism evidence="2 3">
    <name type="scientific">Alistipes indistinctus YIT 12060</name>
    <dbReference type="NCBI Taxonomy" id="742725"/>
    <lineage>
        <taxon>Bacteria</taxon>
        <taxon>Pseudomonadati</taxon>
        <taxon>Bacteroidota</taxon>
        <taxon>Bacteroidia</taxon>
        <taxon>Bacteroidales</taxon>
        <taxon>Rikenellaceae</taxon>
        <taxon>Alistipes</taxon>
    </lineage>
</organism>
<reference evidence="2 3" key="1">
    <citation type="submission" date="2011-08" db="EMBL/GenBank/DDBJ databases">
        <title>The Genome Sequence of Alistipes indistinctus YIT 12060.</title>
        <authorList>
            <consortium name="The Broad Institute Genome Sequencing Platform"/>
            <person name="Earl A."/>
            <person name="Ward D."/>
            <person name="Feldgarden M."/>
            <person name="Gevers D."/>
            <person name="Morotomi M."/>
            <person name="Young S.K."/>
            <person name="Zeng Q."/>
            <person name="Gargeya S."/>
            <person name="Fitzgerald M."/>
            <person name="Haas B."/>
            <person name="Abouelleil A."/>
            <person name="Alvarado L."/>
            <person name="Arachchi H.M."/>
            <person name="Berlin A."/>
            <person name="Brown A."/>
            <person name="Chapman S.B."/>
            <person name="Chen Z."/>
            <person name="Dunbar C."/>
            <person name="Freedman E."/>
            <person name="Gearin G."/>
            <person name="Gellesch M."/>
            <person name="Goldberg J."/>
            <person name="Griggs A."/>
            <person name="Gujja S."/>
            <person name="Heiman D."/>
            <person name="Howarth C."/>
            <person name="Larson L."/>
            <person name="Lui A."/>
            <person name="MacDonald P.J.P."/>
            <person name="Montmayeur A."/>
            <person name="Murphy C."/>
            <person name="Neiman D."/>
            <person name="Pearson M."/>
            <person name="Priest M."/>
            <person name="Roberts A."/>
            <person name="Saif S."/>
            <person name="Shea T."/>
            <person name="Shenoy N."/>
            <person name="Sisk P."/>
            <person name="Stolte C."/>
            <person name="Sykes S."/>
            <person name="Wortman J."/>
            <person name="Nusbaum C."/>
            <person name="Birren B."/>
        </authorList>
    </citation>
    <scope>NUCLEOTIDE SEQUENCE [LARGE SCALE GENOMIC DNA]</scope>
    <source>
        <strain evidence="2 3">YIT 12060</strain>
    </source>
</reference>
<dbReference type="Pfam" id="PF12099">
    <property type="entry name" value="DUF3575"/>
    <property type="match status" value="1"/>
</dbReference>
<dbReference type="InterPro" id="IPR021958">
    <property type="entry name" value="DUF3575"/>
</dbReference>
<accession>G5HBE1</accession>
<dbReference type="STRING" id="742725.HMPREF9450_01956"/>
<protein>
    <recommendedName>
        <fullName evidence="4">Outer membrane protein beta-barrel domain-containing protein</fullName>
    </recommendedName>
</protein>
<evidence type="ECO:0000256" key="1">
    <source>
        <dbReference type="SAM" id="SignalP"/>
    </source>
</evidence>
<dbReference type="AlphaFoldDB" id="G5HBE1"/>
<gene>
    <name evidence="2" type="ORF">HMPREF9450_01956</name>
</gene>
<feature type="chain" id="PRO_5003477902" description="Outer membrane protein beta-barrel domain-containing protein" evidence="1">
    <location>
        <begin position="25"/>
        <end position="125"/>
    </location>
</feature>
<dbReference type="EMBL" id="ADLD01000013">
    <property type="protein sequence ID" value="EHB91907.1"/>
    <property type="molecule type" value="Genomic_DNA"/>
</dbReference>
<evidence type="ECO:0008006" key="4">
    <source>
        <dbReference type="Google" id="ProtNLM"/>
    </source>
</evidence>
<comment type="caution">
    <text evidence="2">The sequence shown here is derived from an EMBL/GenBank/DDBJ whole genome shotgun (WGS) entry which is preliminary data.</text>
</comment>
<keyword evidence="1" id="KW-0732">Signal</keyword>
<name>G5HBE1_9BACT</name>
<proteinExistence type="predicted"/>
<evidence type="ECO:0000313" key="2">
    <source>
        <dbReference type="EMBL" id="EHB91907.1"/>
    </source>
</evidence>
<feature type="signal peptide" evidence="1">
    <location>
        <begin position="1"/>
        <end position="24"/>
    </location>
</feature>
<dbReference type="PATRIC" id="fig|742725.3.peg.2052"/>
<dbReference type="Proteomes" id="UP000006008">
    <property type="component" value="Unassembled WGS sequence"/>
</dbReference>
<sequence>MKAFFKIALLGLLLYPAGIHRASAQFYAVRIDALALATGTLHAGMDFQIAPKLSLDVSGYWNPIRTRGLRTQLLIAQAGIRLWRFEPHTGPFWGIYAAGGTFDVGTRRHHYKGHAVGAGASYGYG</sequence>
<dbReference type="HOGENOM" id="CLU_1987928_0_0_10"/>
<dbReference type="OrthoDB" id="1091815at2"/>
<keyword evidence="3" id="KW-1185">Reference proteome</keyword>